<dbReference type="PANTHER" id="PTHR43072">
    <property type="entry name" value="N-ACETYLTRANSFERASE"/>
    <property type="match status" value="1"/>
</dbReference>
<evidence type="ECO:0000313" key="3">
    <source>
        <dbReference type="Proteomes" id="UP000535491"/>
    </source>
</evidence>
<evidence type="ECO:0000313" key="2">
    <source>
        <dbReference type="EMBL" id="MBA4496260.1"/>
    </source>
</evidence>
<keyword evidence="3" id="KW-1185">Reference proteome</keyword>
<dbReference type="InterPro" id="IPR000182">
    <property type="entry name" value="GNAT_dom"/>
</dbReference>
<accession>A0A7W1WUF1</accession>
<dbReference type="EMBL" id="JACEIQ010000027">
    <property type="protein sequence ID" value="MBA4496260.1"/>
    <property type="molecule type" value="Genomic_DNA"/>
</dbReference>
<dbReference type="GO" id="GO:0016747">
    <property type="term" value="F:acyltransferase activity, transferring groups other than amino-acyl groups"/>
    <property type="evidence" value="ECO:0007669"/>
    <property type="project" value="InterPro"/>
</dbReference>
<protein>
    <submittedName>
        <fullName evidence="2">GNAT family N-acetyltransferase</fullName>
    </submittedName>
</protein>
<dbReference type="RefSeq" id="WP_181754523.1">
    <property type="nucleotide sequence ID" value="NZ_JACEIQ010000027.1"/>
</dbReference>
<comment type="caution">
    <text evidence="2">The sequence shown here is derived from an EMBL/GenBank/DDBJ whole genome shotgun (WGS) entry which is preliminary data.</text>
</comment>
<dbReference type="InterPro" id="IPR016181">
    <property type="entry name" value="Acyl_CoA_acyltransferase"/>
</dbReference>
<keyword evidence="2" id="KW-0808">Transferase</keyword>
<proteinExistence type="predicted"/>
<dbReference type="CDD" id="cd04301">
    <property type="entry name" value="NAT_SF"/>
    <property type="match status" value="1"/>
</dbReference>
<organism evidence="2 3">
    <name type="scientific">Paenactinomyces guangxiensis</name>
    <dbReference type="NCBI Taxonomy" id="1490290"/>
    <lineage>
        <taxon>Bacteria</taxon>
        <taxon>Bacillati</taxon>
        <taxon>Bacillota</taxon>
        <taxon>Bacilli</taxon>
        <taxon>Bacillales</taxon>
        <taxon>Thermoactinomycetaceae</taxon>
        <taxon>Paenactinomyces</taxon>
    </lineage>
</organism>
<gene>
    <name evidence="2" type="ORF">H1191_18510</name>
</gene>
<dbReference type="Proteomes" id="UP000535491">
    <property type="component" value="Unassembled WGS sequence"/>
</dbReference>
<dbReference type="PROSITE" id="PS51186">
    <property type="entry name" value="GNAT"/>
    <property type="match status" value="1"/>
</dbReference>
<dbReference type="Gene3D" id="3.40.630.30">
    <property type="match status" value="1"/>
</dbReference>
<dbReference type="PIRSF" id="PIRSF037663">
    <property type="entry name" value="Acetyltransf_GNAT_prd"/>
    <property type="match status" value="1"/>
</dbReference>
<feature type="domain" description="N-acetyltransferase" evidence="1">
    <location>
        <begin position="1"/>
        <end position="157"/>
    </location>
</feature>
<name>A0A7W1WUF1_9BACL</name>
<evidence type="ECO:0000259" key="1">
    <source>
        <dbReference type="PROSITE" id="PS51186"/>
    </source>
</evidence>
<reference evidence="2 3" key="1">
    <citation type="submission" date="2020-07" db="EMBL/GenBank/DDBJ databases">
        <authorList>
            <person name="Feng H."/>
        </authorList>
    </citation>
    <scope>NUCLEOTIDE SEQUENCE [LARGE SCALE GENOMIC DNA]</scope>
    <source>
        <strain evidence="3">s-10</strain>
    </source>
</reference>
<sequence length="157" mass="18175">MNIRKLQESDHTSIIAVVDEWWGGRHMSGLLPRLFFTYFQDTSFVIEEDGQITAFLIGFISQTNPGEAYIHFVGVHPDYRRRKIGKHLYNQFFDRVEERGCHTVRCITSPVNKVSIVYHTRMGFVMEKGDIEVDGVPVHKDYDGPGNDRVLFVKKII</sequence>
<dbReference type="FunFam" id="3.40.630.30:FF:000133">
    <property type="entry name" value="Acetyltransferase, GNAT family"/>
    <property type="match status" value="1"/>
</dbReference>
<dbReference type="SUPFAM" id="SSF55729">
    <property type="entry name" value="Acyl-CoA N-acyltransferases (Nat)"/>
    <property type="match status" value="1"/>
</dbReference>
<dbReference type="Pfam" id="PF00583">
    <property type="entry name" value="Acetyltransf_1"/>
    <property type="match status" value="1"/>
</dbReference>
<dbReference type="AlphaFoldDB" id="A0A7W1WUF1"/>
<dbReference type="InterPro" id="IPR017255">
    <property type="entry name" value="AcTrfase_GNAT_prd"/>
</dbReference>
<dbReference type="PANTHER" id="PTHR43072:SF36">
    <property type="entry name" value="RIBOSOMAL-PROTEIN-ALANINE ACETYLTRANSFERASE"/>
    <property type="match status" value="1"/>
</dbReference>